<reference evidence="3 4" key="1">
    <citation type="journal article" date="2019" name="PLoS Biol.">
        <title>Sex chromosomes control vertical transmission of feminizing Wolbachia symbionts in an isopod.</title>
        <authorList>
            <person name="Becking T."/>
            <person name="Chebbi M.A."/>
            <person name="Giraud I."/>
            <person name="Moumen B."/>
            <person name="Laverre T."/>
            <person name="Caubet Y."/>
            <person name="Peccoud J."/>
            <person name="Gilbert C."/>
            <person name="Cordaux R."/>
        </authorList>
    </citation>
    <scope>NUCLEOTIDE SEQUENCE [LARGE SCALE GENOMIC DNA]</scope>
    <source>
        <strain evidence="3">ANa2</strain>
        <tissue evidence="3">Whole body excluding digestive tract and cuticle</tissue>
    </source>
</reference>
<dbReference type="Pfam" id="PF16020">
    <property type="entry name" value="Deltameth_res"/>
    <property type="match status" value="1"/>
</dbReference>
<dbReference type="EMBL" id="SEYY01003403">
    <property type="protein sequence ID" value="KAB7504326.1"/>
    <property type="molecule type" value="Genomic_DNA"/>
</dbReference>
<evidence type="ECO:0000256" key="1">
    <source>
        <dbReference type="SAM" id="Phobius"/>
    </source>
</evidence>
<feature type="domain" description="Deltamethrin resistance protein prag01" evidence="2">
    <location>
        <begin position="34"/>
        <end position="77"/>
    </location>
</feature>
<name>A0A5N5TCG3_9CRUS</name>
<protein>
    <recommendedName>
        <fullName evidence="2">Deltamethrin resistance protein prag01 domain-containing protein</fullName>
    </recommendedName>
</protein>
<sequence length="91" mass="9831">MFSRSAAKGVSAAKSIVPSRSYNVANFKRPTMAELPVPQGSWEQWYNARQRQNNGLLIGGAVALVGTFTVFTQSGIITDFGRGPKIGVNEE</sequence>
<gene>
    <name evidence="3" type="ORF">Anas_04117</name>
</gene>
<organism evidence="3 4">
    <name type="scientific">Armadillidium nasatum</name>
    <dbReference type="NCBI Taxonomy" id="96803"/>
    <lineage>
        <taxon>Eukaryota</taxon>
        <taxon>Metazoa</taxon>
        <taxon>Ecdysozoa</taxon>
        <taxon>Arthropoda</taxon>
        <taxon>Crustacea</taxon>
        <taxon>Multicrustacea</taxon>
        <taxon>Malacostraca</taxon>
        <taxon>Eumalacostraca</taxon>
        <taxon>Peracarida</taxon>
        <taxon>Isopoda</taxon>
        <taxon>Oniscidea</taxon>
        <taxon>Crinocheta</taxon>
        <taxon>Armadillidiidae</taxon>
        <taxon>Armadillidium</taxon>
    </lineage>
</organism>
<proteinExistence type="predicted"/>
<keyword evidence="1" id="KW-0812">Transmembrane</keyword>
<evidence type="ECO:0000259" key="2">
    <source>
        <dbReference type="Pfam" id="PF16020"/>
    </source>
</evidence>
<dbReference type="OrthoDB" id="9981889at2759"/>
<keyword evidence="1" id="KW-1133">Transmembrane helix</keyword>
<accession>A0A5N5TCG3</accession>
<comment type="caution">
    <text evidence="3">The sequence shown here is derived from an EMBL/GenBank/DDBJ whole genome shotgun (WGS) entry which is preliminary data.</text>
</comment>
<evidence type="ECO:0000313" key="3">
    <source>
        <dbReference type="EMBL" id="KAB7504326.1"/>
    </source>
</evidence>
<dbReference type="InterPro" id="IPR031973">
    <property type="entry name" value="Deltameth_res_prag01"/>
</dbReference>
<keyword evidence="1" id="KW-0472">Membrane</keyword>
<dbReference type="AlphaFoldDB" id="A0A5N5TCG3"/>
<keyword evidence="4" id="KW-1185">Reference proteome</keyword>
<feature type="transmembrane region" description="Helical" evidence="1">
    <location>
        <begin position="56"/>
        <end position="77"/>
    </location>
</feature>
<evidence type="ECO:0000313" key="4">
    <source>
        <dbReference type="Proteomes" id="UP000326759"/>
    </source>
</evidence>
<dbReference type="Proteomes" id="UP000326759">
    <property type="component" value="Unassembled WGS sequence"/>
</dbReference>